<keyword evidence="2" id="KW-1185">Reference proteome</keyword>
<sequence length="113" mass="12406">MEGSSLGGRGDCQGGGEWGMDQWEDPRYMPQAACISYRSCDPLYFACLISRTSDASYCASSHSPMTTVSAKTTLQSSTSVSGNSQTMRDNTHTLSDLHKPEYLLVLLHDPSFW</sequence>
<accession>A0ABR4AE58</accession>
<comment type="caution">
    <text evidence="1">The sequence shown here is derived from an EMBL/GenBank/DDBJ whole genome shotgun (WGS) entry which is preliminary data.</text>
</comment>
<evidence type="ECO:0000313" key="1">
    <source>
        <dbReference type="EMBL" id="KAL2043410.1"/>
    </source>
</evidence>
<evidence type="ECO:0000313" key="2">
    <source>
        <dbReference type="Proteomes" id="UP001590950"/>
    </source>
</evidence>
<gene>
    <name evidence="1" type="ORF">N7G274_003716</name>
</gene>
<proteinExistence type="predicted"/>
<name>A0ABR4AE58_9LECA</name>
<protein>
    <submittedName>
        <fullName evidence="1">Uncharacterized protein</fullName>
    </submittedName>
</protein>
<organism evidence="1 2">
    <name type="scientific">Stereocaulon virgatum</name>
    <dbReference type="NCBI Taxonomy" id="373712"/>
    <lineage>
        <taxon>Eukaryota</taxon>
        <taxon>Fungi</taxon>
        <taxon>Dikarya</taxon>
        <taxon>Ascomycota</taxon>
        <taxon>Pezizomycotina</taxon>
        <taxon>Lecanoromycetes</taxon>
        <taxon>OSLEUM clade</taxon>
        <taxon>Lecanoromycetidae</taxon>
        <taxon>Lecanorales</taxon>
        <taxon>Lecanorineae</taxon>
        <taxon>Stereocaulaceae</taxon>
        <taxon>Stereocaulon</taxon>
    </lineage>
</organism>
<reference evidence="1 2" key="1">
    <citation type="submission" date="2024-09" db="EMBL/GenBank/DDBJ databases">
        <title>Rethinking Asexuality: The Enigmatic Case of Functional Sexual Genes in Lepraria (Stereocaulaceae).</title>
        <authorList>
            <person name="Doellman M."/>
            <person name="Sun Y."/>
            <person name="Barcenas-Pena A."/>
            <person name="Lumbsch H.T."/>
            <person name="Grewe F."/>
        </authorList>
    </citation>
    <scope>NUCLEOTIDE SEQUENCE [LARGE SCALE GENOMIC DNA]</scope>
    <source>
        <strain evidence="1 2">Mercado 3170</strain>
    </source>
</reference>
<dbReference type="EMBL" id="JBEFKJ010000011">
    <property type="protein sequence ID" value="KAL2043410.1"/>
    <property type="molecule type" value="Genomic_DNA"/>
</dbReference>
<dbReference type="Proteomes" id="UP001590950">
    <property type="component" value="Unassembled WGS sequence"/>
</dbReference>